<organism evidence="6 7">
    <name type="scientific">Siccibacter turicensis</name>
    <dbReference type="NCBI Taxonomy" id="357233"/>
    <lineage>
        <taxon>Bacteria</taxon>
        <taxon>Pseudomonadati</taxon>
        <taxon>Pseudomonadota</taxon>
        <taxon>Gammaproteobacteria</taxon>
        <taxon>Enterobacterales</taxon>
        <taxon>Enterobacteriaceae</taxon>
        <taxon>Siccibacter</taxon>
    </lineage>
</organism>
<keyword evidence="6" id="KW-0969">Cilium</keyword>
<comment type="caution">
    <text evidence="6">The sequence shown here is derived from an EMBL/GenBank/DDBJ whole genome shotgun (WGS) entry which is preliminary data.</text>
</comment>
<dbReference type="PANTHER" id="PTHR37533:SF2">
    <property type="entry name" value="FLAGELLAR HOOK-LENGTH CONTROL PROTEIN"/>
    <property type="match status" value="1"/>
</dbReference>
<comment type="similarity">
    <text evidence="2">Belongs to the FliK family.</text>
</comment>
<dbReference type="InterPro" id="IPR001635">
    <property type="entry name" value="Flag_hook_Flik"/>
</dbReference>
<evidence type="ECO:0000313" key="6">
    <source>
        <dbReference type="EMBL" id="PSN08027.1"/>
    </source>
</evidence>
<keyword evidence="3" id="KW-1005">Bacterial flagellum biogenesis</keyword>
<evidence type="ECO:0000313" key="7">
    <source>
        <dbReference type="Proteomes" id="UP000240212"/>
    </source>
</evidence>
<dbReference type="InterPro" id="IPR038610">
    <property type="entry name" value="FliK-like_C_sf"/>
</dbReference>
<evidence type="ECO:0000256" key="2">
    <source>
        <dbReference type="ARBA" id="ARBA00009149"/>
    </source>
</evidence>
<feature type="compositionally biased region" description="Low complexity" evidence="4">
    <location>
        <begin position="352"/>
        <end position="373"/>
    </location>
</feature>
<keyword evidence="6" id="KW-0966">Cell projection</keyword>
<feature type="region of interest" description="Disordered" evidence="4">
    <location>
        <begin position="352"/>
        <end position="380"/>
    </location>
</feature>
<dbReference type="EMBL" id="PYEP01000003">
    <property type="protein sequence ID" value="PSN08027.1"/>
    <property type="molecule type" value="Genomic_DNA"/>
</dbReference>
<gene>
    <name evidence="6" type="ORF">C7G83_07530</name>
</gene>
<reference evidence="6 7" key="1">
    <citation type="submission" date="2018-03" db="EMBL/GenBank/DDBJ databases">
        <title>Draft genome sequence of the first documented clinical Siccibacter turicensis isolate in Austria.</title>
        <authorList>
            <person name="Lepuschitz S."/>
            <person name="Pekard-Amenitsch S."/>
            <person name="Haunold R."/>
            <person name="Schill S."/>
            <person name="Mach R."/>
            <person name="Allerberger F."/>
            <person name="Ruppitsch W."/>
            <person name="Forsythe S.J."/>
        </authorList>
    </citation>
    <scope>NUCLEOTIDE SEQUENCE [LARGE SCALE GENOMIC DNA]</scope>
    <source>
        <strain evidence="6 7">6100069499-17</strain>
    </source>
</reference>
<dbReference type="Gene3D" id="3.30.750.140">
    <property type="match status" value="1"/>
</dbReference>
<dbReference type="Pfam" id="PF02120">
    <property type="entry name" value="Flg_hook"/>
    <property type="match status" value="1"/>
</dbReference>
<dbReference type="InterPro" id="IPR021136">
    <property type="entry name" value="Flagellar_hook_control-like_C"/>
</dbReference>
<dbReference type="Proteomes" id="UP000240212">
    <property type="component" value="Unassembled WGS sequence"/>
</dbReference>
<keyword evidence="7" id="KW-1185">Reference proteome</keyword>
<name>A0A2P8VKE3_9ENTR</name>
<evidence type="ECO:0000259" key="5">
    <source>
        <dbReference type="Pfam" id="PF02120"/>
    </source>
</evidence>
<keyword evidence="6" id="KW-0282">Flagellum</keyword>
<dbReference type="PANTHER" id="PTHR37533">
    <property type="entry name" value="FLAGELLAR HOOK-LENGTH CONTROL PROTEIN"/>
    <property type="match status" value="1"/>
</dbReference>
<comment type="function">
    <text evidence="1">Controls the length of the flagellar hook.</text>
</comment>
<sequence length="408" mass="40894">MITLPNIVLTDADAATPGVGGKAAASSGDFLALLSQALPAGIKGADGKALNLAALTADAATGKTAPQQDLAALVAAGDDATAENPLAALLATVGQDDDALASLGKLIGTVKPGDAKDDAPALESDKKLSSEDMAALSALFAMLPQQTPLAQATTLSTTAGGQNIAAVSASAQRPSLGETLSSRTASAAQPADGKGNAAAAVTPAATAQQLADTQVVQPTGLSEKVQADASPTAGQSPHNLTPLAASIASVNTTTAQVATPVVPHINAQLGTPEWQSSVSQHITLFTRQGQQTAELRLNPENLGSVHISLKIDDNQAQLQMVSPHSHVRSALEAALPVLRTQLAENGIQLGQSSISSESSAGGQQTDQQQQQANRGGGFTFAGADDEVLSVPASLQSAARGNNAVDIFA</sequence>
<dbReference type="STRING" id="1388748.GCA_000463155_02483"/>
<evidence type="ECO:0000256" key="3">
    <source>
        <dbReference type="ARBA" id="ARBA00022795"/>
    </source>
</evidence>
<accession>A0A2P8VKE3</accession>
<dbReference type="PRINTS" id="PR01007">
    <property type="entry name" value="FLGHOOKFLIK"/>
</dbReference>
<protein>
    <submittedName>
        <fullName evidence="6">Flagellar hook-length control protein FliK</fullName>
    </submittedName>
</protein>
<dbReference type="AlphaFoldDB" id="A0A2P8VKE3"/>
<feature type="domain" description="Flagellar hook-length control protein-like C-terminal" evidence="5">
    <location>
        <begin position="283"/>
        <end position="361"/>
    </location>
</feature>
<evidence type="ECO:0000256" key="1">
    <source>
        <dbReference type="ARBA" id="ARBA00003944"/>
    </source>
</evidence>
<dbReference type="GO" id="GO:0009424">
    <property type="term" value="C:bacterial-type flagellum hook"/>
    <property type="evidence" value="ECO:0007669"/>
    <property type="project" value="InterPro"/>
</dbReference>
<feature type="compositionally biased region" description="Polar residues" evidence="4">
    <location>
        <begin position="170"/>
        <end position="187"/>
    </location>
</feature>
<dbReference type="RefSeq" id="WP_106876781.1">
    <property type="nucleotide sequence ID" value="NZ_PYEP01000003.1"/>
</dbReference>
<proteinExistence type="inferred from homology"/>
<dbReference type="OrthoDB" id="1792985at2"/>
<dbReference type="CDD" id="cd17470">
    <property type="entry name" value="T3SS_Flik_C"/>
    <property type="match status" value="1"/>
</dbReference>
<dbReference type="InterPro" id="IPR052563">
    <property type="entry name" value="FliK"/>
</dbReference>
<evidence type="ECO:0000256" key="4">
    <source>
        <dbReference type="SAM" id="MobiDB-lite"/>
    </source>
</evidence>
<dbReference type="GO" id="GO:0044780">
    <property type="term" value="P:bacterial-type flagellum assembly"/>
    <property type="evidence" value="ECO:0007669"/>
    <property type="project" value="InterPro"/>
</dbReference>
<feature type="region of interest" description="Disordered" evidence="4">
    <location>
        <begin position="170"/>
        <end position="200"/>
    </location>
</feature>